<accession>A0A183C402</accession>
<keyword evidence="1" id="KW-1185">Reference proteome</keyword>
<protein>
    <submittedName>
        <fullName evidence="2">Uncharacterized protein</fullName>
    </submittedName>
</protein>
<evidence type="ECO:0000313" key="1">
    <source>
        <dbReference type="Proteomes" id="UP000050741"/>
    </source>
</evidence>
<reference evidence="1" key="1">
    <citation type="submission" date="2014-05" db="EMBL/GenBank/DDBJ databases">
        <title>The genome and life-stage specific transcriptomes of Globodera pallida elucidate key aspects of plant parasitism by a cyst nematode.</title>
        <authorList>
            <person name="Cotton J.A."/>
            <person name="Lilley C.J."/>
            <person name="Jones L.M."/>
            <person name="Kikuchi T."/>
            <person name="Reid A.J."/>
            <person name="Thorpe P."/>
            <person name="Tsai I.J."/>
            <person name="Beasley H."/>
            <person name="Blok V."/>
            <person name="Cock P.J.A."/>
            <person name="Van den Akker S.E."/>
            <person name="Holroyd N."/>
            <person name="Hunt M."/>
            <person name="Mantelin S."/>
            <person name="Naghra H."/>
            <person name="Pain A."/>
            <person name="Palomares-Rius J.E."/>
            <person name="Zarowiecki M."/>
            <person name="Berriman M."/>
            <person name="Jones J.T."/>
            <person name="Urwin P.E."/>
        </authorList>
    </citation>
    <scope>NUCLEOTIDE SEQUENCE [LARGE SCALE GENOMIC DNA]</scope>
    <source>
        <strain evidence="1">Lindley</strain>
    </source>
</reference>
<reference evidence="2" key="2">
    <citation type="submission" date="2016-06" db="UniProtKB">
        <authorList>
            <consortium name="WormBaseParasite"/>
        </authorList>
    </citation>
    <scope>IDENTIFICATION</scope>
</reference>
<dbReference type="Proteomes" id="UP000050741">
    <property type="component" value="Unassembled WGS sequence"/>
</dbReference>
<dbReference type="AlphaFoldDB" id="A0A183C402"/>
<dbReference type="WBParaSite" id="GPLIN_000759600">
    <property type="protein sequence ID" value="GPLIN_000759600"/>
    <property type="gene ID" value="GPLIN_000759600"/>
</dbReference>
<name>A0A183C402_GLOPA</name>
<evidence type="ECO:0000313" key="2">
    <source>
        <dbReference type="WBParaSite" id="GPLIN_000759600"/>
    </source>
</evidence>
<sequence>MYALAAPSTQTRQSARSPAVPIGAYTKCLGLEAKHTFKIFKTFAAKGNGLDEAINLQMIANAQLIYSELPSCVFGVARMFEGRRHGRDEEDS</sequence>
<organism evidence="1 2">
    <name type="scientific">Globodera pallida</name>
    <name type="common">Potato cyst nematode worm</name>
    <name type="synonym">Heterodera pallida</name>
    <dbReference type="NCBI Taxonomy" id="36090"/>
    <lineage>
        <taxon>Eukaryota</taxon>
        <taxon>Metazoa</taxon>
        <taxon>Ecdysozoa</taxon>
        <taxon>Nematoda</taxon>
        <taxon>Chromadorea</taxon>
        <taxon>Rhabditida</taxon>
        <taxon>Tylenchina</taxon>
        <taxon>Tylenchomorpha</taxon>
        <taxon>Tylenchoidea</taxon>
        <taxon>Heteroderidae</taxon>
        <taxon>Heteroderinae</taxon>
        <taxon>Globodera</taxon>
    </lineage>
</organism>
<proteinExistence type="predicted"/>